<dbReference type="Proteomes" id="UP001322138">
    <property type="component" value="Unassembled WGS sequence"/>
</dbReference>
<dbReference type="InterPro" id="IPR001138">
    <property type="entry name" value="Zn2Cys6_DnaBD"/>
</dbReference>
<comment type="caution">
    <text evidence="4">The sequence shown here is derived from an EMBL/GenBank/DDBJ whole genome shotgun (WGS) entry which is preliminary data.</text>
</comment>
<evidence type="ECO:0000259" key="3">
    <source>
        <dbReference type="PROSITE" id="PS50048"/>
    </source>
</evidence>
<dbReference type="GeneID" id="87894960"/>
<dbReference type="PANTHER" id="PTHR47256">
    <property type="entry name" value="ZN(II)2CYS6 TRANSCRIPTION FACTOR (EUROFUNG)-RELATED"/>
    <property type="match status" value="1"/>
</dbReference>
<feature type="region of interest" description="Disordered" evidence="2">
    <location>
        <begin position="147"/>
        <end position="171"/>
    </location>
</feature>
<evidence type="ECO:0000313" key="5">
    <source>
        <dbReference type="Proteomes" id="UP001322138"/>
    </source>
</evidence>
<feature type="compositionally biased region" description="Polar residues" evidence="2">
    <location>
        <begin position="147"/>
        <end position="167"/>
    </location>
</feature>
<gene>
    <name evidence="4" type="ORF">QC761_122180</name>
</gene>
<dbReference type="PANTHER" id="PTHR47256:SF3">
    <property type="entry name" value="ZN(II)2CYS6 TRANSCRIPTION FACTOR (EUROFUNG)"/>
    <property type="match status" value="1"/>
</dbReference>
<evidence type="ECO:0000256" key="2">
    <source>
        <dbReference type="SAM" id="MobiDB-lite"/>
    </source>
</evidence>
<dbReference type="RefSeq" id="XP_062736037.1">
    <property type="nucleotide sequence ID" value="XM_062875478.1"/>
</dbReference>
<name>A0ABR0FTL9_9PEZI</name>
<feature type="region of interest" description="Disordered" evidence="2">
    <location>
        <begin position="1"/>
        <end position="39"/>
    </location>
</feature>
<feature type="domain" description="Zn(2)-C6 fungal-type" evidence="3">
    <location>
        <begin position="47"/>
        <end position="78"/>
    </location>
</feature>
<keyword evidence="5" id="KW-1185">Reference proteome</keyword>
<dbReference type="InterPro" id="IPR036864">
    <property type="entry name" value="Zn2-C6_fun-type_DNA-bd_sf"/>
</dbReference>
<organism evidence="4 5">
    <name type="scientific">Podospora bellae-mahoneyi</name>
    <dbReference type="NCBI Taxonomy" id="2093777"/>
    <lineage>
        <taxon>Eukaryota</taxon>
        <taxon>Fungi</taxon>
        <taxon>Dikarya</taxon>
        <taxon>Ascomycota</taxon>
        <taxon>Pezizomycotina</taxon>
        <taxon>Sordariomycetes</taxon>
        <taxon>Sordariomycetidae</taxon>
        <taxon>Sordariales</taxon>
        <taxon>Podosporaceae</taxon>
        <taxon>Podospora</taxon>
    </lineage>
</organism>
<dbReference type="SMART" id="SM00066">
    <property type="entry name" value="GAL4"/>
    <property type="match status" value="1"/>
</dbReference>
<dbReference type="CDD" id="cd12148">
    <property type="entry name" value="fungal_TF_MHR"/>
    <property type="match status" value="1"/>
</dbReference>
<feature type="compositionally biased region" description="Basic and acidic residues" evidence="2">
    <location>
        <begin position="1"/>
        <end position="18"/>
    </location>
</feature>
<evidence type="ECO:0000256" key="1">
    <source>
        <dbReference type="ARBA" id="ARBA00023242"/>
    </source>
</evidence>
<keyword evidence="1" id="KW-0539">Nucleus</keyword>
<dbReference type="CDD" id="cd00067">
    <property type="entry name" value="GAL4"/>
    <property type="match status" value="1"/>
</dbReference>
<dbReference type="EMBL" id="JAFFGZ010000002">
    <property type="protein sequence ID" value="KAK4647061.1"/>
    <property type="molecule type" value="Genomic_DNA"/>
</dbReference>
<proteinExistence type="predicted"/>
<dbReference type="InterPro" id="IPR053187">
    <property type="entry name" value="Notoamide_regulator"/>
</dbReference>
<dbReference type="PROSITE" id="PS00463">
    <property type="entry name" value="ZN2_CY6_FUNGAL_1"/>
    <property type="match status" value="1"/>
</dbReference>
<accession>A0ABR0FTL9</accession>
<protein>
    <recommendedName>
        <fullName evidence="3">Zn(2)-C6 fungal-type domain-containing protein</fullName>
    </recommendedName>
</protein>
<dbReference type="Pfam" id="PF00172">
    <property type="entry name" value="Zn_clus"/>
    <property type="match status" value="1"/>
</dbReference>
<dbReference type="PROSITE" id="PS50048">
    <property type="entry name" value="ZN2_CY6_FUNGAL_2"/>
    <property type="match status" value="1"/>
</dbReference>
<reference evidence="4 5" key="1">
    <citation type="journal article" date="2023" name="bioRxiv">
        <title>High-quality genome assemblies of four members of thePodospora anserinaspecies complex.</title>
        <authorList>
            <person name="Ament-Velasquez S.L."/>
            <person name="Vogan A.A."/>
            <person name="Wallerman O."/>
            <person name="Hartmann F."/>
            <person name="Gautier V."/>
            <person name="Silar P."/>
            <person name="Giraud T."/>
            <person name="Johannesson H."/>
        </authorList>
    </citation>
    <scope>NUCLEOTIDE SEQUENCE [LARGE SCALE GENOMIC DNA]</scope>
    <source>
        <strain evidence="4 5">CBS 112042</strain>
    </source>
</reference>
<dbReference type="Gene3D" id="4.10.240.10">
    <property type="entry name" value="Zn(2)-C6 fungal-type DNA-binding domain"/>
    <property type="match status" value="1"/>
</dbReference>
<dbReference type="SUPFAM" id="SSF57701">
    <property type="entry name" value="Zn2/Cys6 DNA-binding domain"/>
    <property type="match status" value="1"/>
</dbReference>
<sequence>MPRFRDIAPAPHRQESAESRSSQETSSLGPLSDSPALPPRRLLSRKACAYCKTKKIKCSGGEPCFQCQSRQRPQECRYQLSPEEALRLENVRLRERIQDLELLYRSQGAESSDNMHLDDIAVSVFDQRPSSAQSSLGERLDNEAFSHYSQPFSPHQPLSTKSSSAVGNSPLPPSLLSRQISTEIEKEYMLQPHAHHSLANELATRYPSVYPTLIHPDAERLGLQVIYDPSQLLSHIDALQITCSIENKRPYPQSDNRFQSVDITQWTDVAINGDLAASLLSQYFVNDQPAFQLFDADLFLDDLVHGGHVYCSSQLVNALLAWTCQAYCSLYPEKGLQELGVRFLAQADHLFWQSLNLNTITSAPTATLLGACAVVSGHADLSARYKAASLAASRVMGLFGTGDAFSAGVIAQPTGITLSSGQWAKATSHTAWGVFSNQTFTDLHTRSCAFQGHPGLPIAGRDTYKTDDGSLAILPLPSYSDVSYVSTNELAVIVHDMVRLYYYTGEPDDGSPLAAMPNRNPSLEQAENIFRRLLAWAAGLPFACVRGDQNSPETMCMHMHFHAAVIALFQPFIFGPLRRLKFQSFDTQGSALCAFNSSVDQLKRLVINYQSTFDLQGNLLGPLGGTMSLASSLCQTGPSVERKDDSVRRHYFAVCIKGLLRIVSRFKVIKVFIQGLLALALSTQTITRQYAESVMGEVTRPENSSLAAMAAEHLTSNVVVDYELALTHRSAATCDRVAATLGDLSRSKRTEPTVDVGYVMDGDKMEMV</sequence>
<evidence type="ECO:0000313" key="4">
    <source>
        <dbReference type="EMBL" id="KAK4647061.1"/>
    </source>
</evidence>